<gene>
    <name evidence="2" type="ORF">HPC62_08500</name>
</gene>
<keyword evidence="1" id="KW-0732">Signal</keyword>
<evidence type="ECO:0000256" key="1">
    <source>
        <dbReference type="SAM" id="SignalP"/>
    </source>
</evidence>
<dbReference type="InterPro" id="IPR025578">
    <property type="entry name" value="DUF4359"/>
</dbReference>
<feature type="signal peptide" evidence="1">
    <location>
        <begin position="1"/>
        <end position="22"/>
    </location>
</feature>
<organism evidence="2 3">
    <name type="scientific">Thermoleptolyngbya sichuanensis A183</name>
    <dbReference type="NCBI Taxonomy" id="2737172"/>
    <lineage>
        <taxon>Bacteria</taxon>
        <taxon>Bacillati</taxon>
        <taxon>Cyanobacteriota</taxon>
        <taxon>Cyanophyceae</taxon>
        <taxon>Oculatellales</taxon>
        <taxon>Oculatellaceae</taxon>
        <taxon>Thermoleptolyngbya</taxon>
        <taxon>Thermoleptolyngbya sichuanensis</taxon>
    </lineage>
</organism>
<proteinExistence type="predicted"/>
<feature type="chain" id="PRO_5026660941" evidence="1">
    <location>
        <begin position="23"/>
        <end position="138"/>
    </location>
</feature>
<dbReference type="KEGG" id="theu:HPC62_08500"/>
<evidence type="ECO:0000313" key="3">
    <source>
        <dbReference type="Proteomes" id="UP000505210"/>
    </source>
</evidence>
<dbReference type="AlphaFoldDB" id="A0A6M8BF24"/>
<name>A0A6M8BF24_9CYAN</name>
<accession>A0A6M8BF24</accession>
<reference evidence="2 3" key="1">
    <citation type="submission" date="2020-05" db="EMBL/GenBank/DDBJ databases">
        <title>Complete genome sequence of of a novel Thermoleptolyngbya strain isolated from hot springs of Ganzi, Sichuan China.</title>
        <authorList>
            <person name="Tang J."/>
            <person name="Daroch M."/>
            <person name="Li L."/>
            <person name="Waleron K."/>
            <person name="Waleron M."/>
            <person name="Waleron M."/>
        </authorList>
    </citation>
    <scope>NUCLEOTIDE SEQUENCE [LARGE SCALE GENOMIC DNA]</scope>
    <source>
        <strain evidence="2 3">PKUAC-SCTA183</strain>
    </source>
</reference>
<dbReference type="RefSeq" id="WP_172354815.1">
    <property type="nucleotide sequence ID" value="NZ_CP053661.1"/>
</dbReference>
<sequence>MKRGSIGIWIGLAIAAAGIGMAATNPGEAAYDEYATARLSEYLNQEVCPDAPDVLGIDLEDLCADLVEDNQGDLREIISDNTQRSNYGVLSLYQTNLSAHRLLPAEIRSFLPPQLLPAYRFKTVGVLGNFVTYEAKKQ</sequence>
<protein>
    <submittedName>
        <fullName evidence="2">DUF4359 domain-containing protein</fullName>
    </submittedName>
</protein>
<dbReference type="Pfam" id="PF14271">
    <property type="entry name" value="DUF4359"/>
    <property type="match status" value="1"/>
</dbReference>
<dbReference type="EMBL" id="CP053661">
    <property type="protein sequence ID" value="QKD82221.1"/>
    <property type="molecule type" value="Genomic_DNA"/>
</dbReference>
<evidence type="ECO:0000313" key="2">
    <source>
        <dbReference type="EMBL" id="QKD82221.1"/>
    </source>
</evidence>
<dbReference type="Proteomes" id="UP000505210">
    <property type="component" value="Chromosome"/>
</dbReference>
<keyword evidence="3" id="KW-1185">Reference proteome</keyword>